<name>A0A4Y9LME5_9BRAD</name>
<reference evidence="8 9" key="1">
    <citation type="submission" date="2019-03" db="EMBL/GenBank/DDBJ databases">
        <title>Bradyrhizobium diversity isolated from nodules of Chamaecrista fasciculata.</title>
        <authorList>
            <person name="Klepa M.S."/>
            <person name="Urquiaga M.O."/>
            <person name="Hungria M."/>
            <person name="Delamuta J.R."/>
        </authorList>
    </citation>
    <scope>NUCLEOTIDE SEQUENCE [LARGE SCALE GENOMIC DNA]</scope>
    <source>
        <strain evidence="8 9">CNPSo 3448</strain>
    </source>
</reference>
<evidence type="ECO:0000256" key="3">
    <source>
        <dbReference type="ARBA" id="ARBA00023136"/>
    </source>
</evidence>
<dbReference type="SUPFAM" id="SSF56925">
    <property type="entry name" value="OMPA-like"/>
    <property type="match status" value="1"/>
</dbReference>
<dbReference type="EMBL" id="SPQT01000017">
    <property type="protein sequence ID" value="TFV44780.1"/>
    <property type="molecule type" value="Genomic_DNA"/>
</dbReference>
<dbReference type="InterPro" id="IPR011250">
    <property type="entry name" value="OMP/PagP_B-barrel"/>
</dbReference>
<evidence type="ECO:0000256" key="6">
    <source>
        <dbReference type="SAM" id="SignalP"/>
    </source>
</evidence>
<keyword evidence="4" id="KW-0998">Cell outer membrane</keyword>
<keyword evidence="3" id="KW-0472">Membrane</keyword>
<dbReference type="Gene3D" id="2.40.160.20">
    <property type="match status" value="1"/>
</dbReference>
<comment type="caution">
    <text evidence="8">The sequence shown here is derived from an EMBL/GenBank/DDBJ whole genome shotgun (WGS) entry which is preliminary data.</text>
</comment>
<feature type="chain" id="PRO_5021271963" evidence="6">
    <location>
        <begin position="23"/>
        <end position="259"/>
    </location>
</feature>
<keyword evidence="9" id="KW-1185">Reference proteome</keyword>
<dbReference type="InterPro" id="IPR051692">
    <property type="entry name" value="OMP-like"/>
</dbReference>
<dbReference type="InterPro" id="IPR027385">
    <property type="entry name" value="Beta-barrel_OMP"/>
</dbReference>
<evidence type="ECO:0000256" key="4">
    <source>
        <dbReference type="ARBA" id="ARBA00023237"/>
    </source>
</evidence>
<evidence type="ECO:0000259" key="7">
    <source>
        <dbReference type="Pfam" id="PF13505"/>
    </source>
</evidence>
<accession>A0A4Y9LME5</accession>
<evidence type="ECO:0000313" key="8">
    <source>
        <dbReference type="EMBL" id="TFV44780.1"/>
    </source>
</evidence>
<feature type="signal peptide" evidence="6">
    <location>
        <begin position="1"/>
        <end position="22"/>
    </location>
</feature>
<dbReference type="PANTHER" id="PTHR34001">
    <property type="entry name" value="BLL7405 PROTEIN"/>
    <property type="match status" value="1"/>
</dbReference>
<dbReference type="GO" id="GO:0009279">
    <property type="term" value="C:cell outer membrane"/>
    <property type="evidence" value="ECO:0007669"/>
    <property type="project" value="UniProtKB-SubCell"/>
</dbReference>
<evidence type="ECO:0000256" key="1">
    <source>
        <dbReference type="ARBA" id="ARBA00004442"/>
    </source>
</evidence>
<dbReference type="Pfam" id="PF13505">
    <property type="entry name" value="OMP_b-brl"/>
    <property type="match status" value="1"/>
</dbReference>
<dbReference type="Proteomes" id="UP000297966">
    <property type="component" value="Unassembled WGS sequence"/>
</dbReference>
<comment type="similarity">
    <text evidence="5">Belongs to the Omp25/RopB family.</text>
</comment>
<gene>
    <name evidence="8" type="ORF">E4K65_27200</name>
</gene>
<evidence type="ECO:0000256" key="5">
    <source>
        <dbReference type="ARBA" id="ARBA00038306"/>
    </source>
</evidence>
<evidence type="ECO:0000313" key="9">
    <source>
        <dbReference type="Proteomes" id="UP000297966"/>
    </source>
</evidence>
<organism evidence="8 9">
    <name type="scientific">Bradyrhizobium niftali</name>
    <dbReference type="NCBI Taxonomy" id="2560055"/>
    <lineage>
        <taxon>Bacteria</taxon>
        <taxon>Pseudomonadati</taxon>
        <taxon>Pseudomonadota</taxon>
        <taxon>Alphaproteobacteria</taxon>
        <taxon>Hyphomicrobiales</taxon>
        <taxon>Nitrobacteraceae</taxon>
        <taxon>Bradyrhizobium</taxon>
    </lineage>
</organism>
<evidence type="ECO:0000256" key="2">
    <source>
        <dbReference type="ARBA" id="ARBA00022729"/>
    </source>
</evidence>
<comment type="subcellular location">
    <subcellularLocation>
        <location evidence="1">Cell outer membrane</location>
    </subcellularLocation>
</comment>
<dbReference type="PANTHER" id="PTHR34001:SF3">
    <property type="entry name" value="BLL7405 PROTEIN"/>
    <property type="match status" value="1"/>
</dbReference>
<dbReference type="AlphaFoldDB" id="A0A4Y9LME5"/>
<keyword evidence="2 6" id="KW-0732">Signal</keyword>
<dbReference type="RefSeq" id="WP_135176731.1">
    <property type="nucleotide sequence ID" value="NZ_SPQT01000017.1"/>
</dbReference>
<sequence length="259" mass="27432">MKKLFAAAAGTLALALAAPASAADLAARPYTKAPAPMVAAIYDWSGFYIGINGGWGTSRNCWDFVDTTGVVTGVVGTLVDDGCHDSSGGTVGGQVGYRWQSANWVFGVEGQGNWADFSGNNISPTALGQQNRTRIDAFGLITGQIGYAWNNVLFYVKGGAAVVDDKYDLIVAPGFVGAGTVFGSARDTRWGGTVGAGVEFGFAPNWSVGVEYNHIFLGDRNVDFNFAGAFVQTERVRQDVDMALVRVNYRWGGPAIARY</sequence>
<protein>
    <submittedName>
        <fullName evidence="8">Porin family protein</fullName>
    </submittedName>
</protein>
<dbReference type="OrthoDB" id="8016903at2"/>
<feature type="domain" description="Outer membrane protein beta-barrel" evidence="7">
    <location>
        <begin position="13"/>
        <end position="226"/>
    </location>
</feature>
<proteinExistence type="inferred from homology"/>